<dbReference type="Proteomes" id="UP000823388">
    <property type="component" value="Chromosome 6N"/>
</dbReference>
<dbReference type="EMBL" id="CM029048">
    <property type="protein sequence ID" value="KAG2578982.1"/>
    <property type="molecule type" value="Genomic_DNA"/>
</dbReference>
<comment type="caution">
    <text evidence="1">The sequence shown here is derived from an EMBL/GenBank/DDBJ whole genome shotgun (WGS) entry which is preliminary data.</text>
</comment>
<gene>
    <name evidence="1" type="ORF">PVAP13_6NG209518</name>
</gene>
<name>A0A8T0R098_PANVG</name>
<dbReference type="AlphaFoldDB" id="A0A8T0R098"/>
<evidence type="ECO:0000313" key="2">
    <source>
        <dbReference type="Proteomes" id="UP000823388"/>
    </source>
</evidence>
<reference evidence="1" key="1">
    <citation type="submission" date="2020-05" db="EMBL/GenBank/DDBJ databases">
        <title>WGS assembly of Panicum virgatum.</title>
        <authorList>
            <person name="Lovell J.T."/>
            <person name="Jenkins J."/>
            <person name="Shu S."/>
            <person name="Juenger T.E."/>
            <person name="Schmutz J."/>
        </authorList>
    </citation>
    <scope>NUCLEOTIDE SEQUENCE</scope>
    <source>
        <strain evidence="1">AP13</strain>
    </source>
</reference>
<organism evidence="1 2">
    <name type="scientific">Panicum virgatum</name>
    <name type="common">Blackwell switchgrass</name>
    <dbReference type="NCBI Taxonomy" id="38727"/>
    <lineage>
        <taxon>Eukaryota</taxon>
        <taxon>Viridiplantae</taxon>
        <taxon>Streptophyta</taxon>
        <taxon>Embryophyta</taxon>
        <taxon>Tracheophyta</taxon>
        <taxon>Spermatophyta</taxon>
        <taxon>Magnoliopsida</taxon>
        <taxon>Liliopsida</taxon>
        <taxon>Poales</taxon>
        <taxon>Poaceae</taxon>
        <taxon>PACMAD clade</taxon>
        <taxon>Panicoideae</taxon>
        <taxon>Panicodae</taxon>
        <taxon>Paniceae</taxon>
        <taxon>Panicinae</taxon>
        <taxon>Panicum</taxon>
        <taxon>Panicum sect. Hiantes</taxon>
    </lineage>
</organism>
<evidence type="ECO:0000313" key="1">
    <source>
        <dbReference type="EMBL" id="KAG2578982.1"/>
    </source>
</evidence>
<sequence>MLRMTSGRRVVLCGPNRVTEMALSLLSSTLARPCRWQSAFVVLLPCSEVCFAAFVMLLPCSEACYSMRSTCLLKCLWEMEVSFCLGVACCTIQGSRLDISLDSDWVMQEVHTDAFKLIVALVNGD</sequence>
<proteinExistence type="predicted"/>
<accession>A0A8T0R098</accession>
<keyword evidence="2" id="KW-1185">Reference proteome</keyword>
<protein>
    <submittedName>
        <fullName evidence="1">Uncharacterized protein</fullName>
    </submittedName>
</protein>